<keyword evidence="1" id="KW-0472">Membrane</keyword>
<protein>
    <recommendedName>
        <fullName evidence="4">ABC transporter permease</fullName>
    </recommendedName>
</protein>
<keyword evidence="1" id="KW-0812">Transmembrane</keyword>
<evidence type="ECO:0000313" key="2">
    <source>
        <dbReference type="EMBL" id="UUY49897.1"/>
    </source>
</evidence>
<keyword evidence="3" id="KW-1185">Reference proteome</keyword>
<dbReference type="GeneID" id="95576440"/>
<feature type="transmembrane region" description="Helical" evidence="1">
    <location>
        <begin position="157"/>
        <end position="175"/>
    </location>
</feature>
<feature type="transmembrane region" description="Helical" evidence="1">
    <location>
        <begin position="232"/>
        <end position="251"/>
    </location>
</feature>
<feature type="transmembrane region" description="Helical" evidence="1">
    <location>
        <begin position="131"/>
        <end position="150"/>
    </location>
</feature>
<keyword evidence="1" id="KW-1133">Transmembrane helix</keyword>
<sequence length="409" mass="43005">MTTSALLLHLRRSLGRTAFPFLVGLVVLNTLLRPMGWRYEPMWAVYQYNFTVMLLGPLLAGLAAWEGHRLSRAAPFLSAHHRPLAMLAAAWAALLTWSCAAFLLGLALVLGVVAGAGALPSLGLPELLTPLPALALLGLACAIGLAAGWLSGEGGKVAAPMVAIAVFLVFLLLYSGDLSEFVMVGGATSSLVGLRPKAGTQGTQIAFYAAATLLALLAAAWSAALHHLRPRHVLAAAATAVLCALSAGHLASADPLYLEARPGDVRCHGTQPEICLGRGYATYEPQLRAKLTPMVTAMTRLDLPAPAAFRQDALRSSTNTGQLSPDTVKGDRELLLDMFLGTYYGSTCAIEPGSPMERHHVNARYWLAAAAGVPTYEDPLLDPRLTSGSAPERISVARAAFQGLAACDG</sequence>
<reference evidence="2" key="1">
    <citation type="submission" date="2022-08" db="EMBL/GenBank/DDBJ databases">
        <authorList>
            <person name="Tian L."/>
        </authorList>
    </citation>
    <scope>NUCLEOTIDE SEQUENCE</scope>
    <source>
        <strain evidence="2">CM253</strain>
    </source>
</reference>
<dbReference type="EMBL" id="CP102514">
    <property type="protein sequence ID" value="UUY49897.1"/>
    <property type="molecule type" value="Genomic_DNA"/>
</dbReference>
<feature type="transmembrane region" description="Helical" evidence="1">
    <location>
        <begin position="86"/>
        <end position="119"/>
    </location>
</feature>
<dbReference type="Proteomes" id="UP001057738">
    <property type="component" value="Chromosome"/>
</dbReference>
<proteinExistence type="predicted"/>
<name>A0ABY5Q0G5_9ACTN</name>
<evidence type="ECO:0000313" key="3">
    <source>
        <dbReference type="Proteomes" id="UP001057738"/>
    </source>
</evidence>
<accession>A0ABY5Q0G5</accession>
<dbReference type="RefSeq" id="WP_257856619.1">
    <property type="nucleotide sequence ID" value="NZ_CP102514.1"/>
</dbReference>
<feature type="transmembrane region" description="Helical" evidence="1">
    <location>
        <begin position="205"/>
        <end position="225"/>
    </location>
</feature>
<feature type="transmembrane region" description="Helical" evidence="1">
    <location>
        <begin position="44"/>
        <end position="65"/>
    </location>
</feature>
<organism evidence="2 3">
    <name type="scientific">Streptomyces yangpuensis</name>
    <dbReference type="NCBI Taxonomy" id="1648182"/>
    <lineage>
        <taxon>Bacteria</taxon>
        <taxon>Bacillati</taxon>
        <taxon>Actinomycetota</taxon>
        <taxon>Actinomycetes</taxon>
        <taxon>Kitasatosporales</taxon>
        <taxon>Streptomycetaceae</taxon>
        <taxon>Streptomyces</taxon>
    </lineage>
</organism>
<feature type="transmembrane region" description="Helical" evidence="1">
    <location>
        <begin position="14"/>
        <end position="32"/>
    </location>
</feature>
<evidence type="ECO:0008006" key="4">
    <source>
        <dbReference type="Google" id="ProtNLM"/>
    </source>
</evidence>
<gene>
    <name evidence="2" type="ORF">NRK68_23305</name>
</gene>
<evidence type="ECO:0000256" key="1">
    <source>
        <dbReference type="SAM" id="Phobius"/>
    </source>
</evidence>